<feature type="domain" description="HAMP" evidence="14">
    <location>
        <begin position="207"/>
        <end position="261"/>
    </location>
</feature>
<keyword evidence="4" id="KW-1003">Cell membrane</keyword>
<evidence type="ECO:0000256" key="6">
    <source>
        <dbReference type="ARBA" id="ARBA00022679"/>
    </source>
</evidence>
<evidence type="ECO:0000313" key="15">
    <source>
        <dbReference type="EMBL" id="SEN39368.1"/>
    </source>
</evidence>
<dbReference type="InterPro" id="IPR005467">
    <property type="entry name" value="His_kinase_dom"/>
</dbReference>
<dbReference type="Pfam" id="PF02518">
    <property type="entry name" value="HATPase_c"/>
    <property type="match status" value="1"/>
</dbReference>
<dbReference type="GO" id="GO:0016036">
    <property type="term" value="P:cellular response to phosphate starvation"/>
    <property type="evidence" value="ECO:0007669"/>
    <property type="project" value="TreeGrafter"/>
</dbReference>
<evidence type="ECO:0000256" key="12">
    <source>
        <dbReference type="SAM" id="Phobius"/>
    </source>
</evidence>
<keyword evidence="11 12" id="KW-0472">Membrane</keyword>
<evidence type="ECO:0000256" key="7">
    <source>
        <dbReference type="ARBA" id="ARBA00022741"/>
    </source>
</evidence>
<dbReference type="EMBL" id="FOCQ01000010">
    <property type="protein sequence ID" value="SEN39368.1"/>
    <property type="molecule type" value="Genomic_DNA"/>
</dbReference>
<dbReference type="CDD" id="cd00082">
    <property type="entry name" value="HisKA"/>
    <property type="match status" value="1"/>
</dbReference>
<dbReference type="SMART" id="SM00388">
    <property type="entry name" value="HisKA"/>
    <property type="match status" value="1"/>
</dbReference>
<reference evidence="15 16" key="1">
    <citation type="submission" date="2016-10" db="EMBL/GenBank/DDBJ databases">
        <authorList>
            <person name="de Groot N.N."/>
        </authorList>
    </citation>
    <scope>NUCLEOTIDE SEQUENCE [LARGE SCALE GENOMIC DNA]</scope>
    <source>
        <strain evidence="15 16">DSM 46701</strain>
    </source>
</reference>
<feature type="transmembrane region" description="Helical" evidence="12">
    <location>
        <begin position="30"/>
        <end position="54"/>
    </location>
</feature>
<dbReference type="PANTHER" id="PTHR45453">
    <property type="entry name" value="PHOSPHATE REGULON SENSOR PROTEIN PHOR"/>
    <property type="match status" value="1"/>
</dbReference>
<feature type="transmembrane region" description="Helical" evidence="12">
    <location>
        <begin position="184"/>
        <end position="205"/>
    </location>
</feature>
<dbReference type="SUPFAM" id="SSF55874">
    <property type="entry name" value="ATPase domain of HSP90 chaperone/DNA topoisomerase II/histidine kinase"/>
    <property type="match status" value="1"/>
</dbReference>
<dbReference type="InterPro" id="IPR050351">
    <property type="entry name" value="BphY/WalK/GraS-like"/>
</dbReference>
<comment type="catalytic activity">
    <reaction evidence="1">
        <text>ATP + protein L-histidine = ADP + protein N-phospho-L-histidine.</text>
        <dbReference type="EC" id="2.7.13.3"/>
    </reaction>
</comment>
<keyword evidence="12" id="KW-0812">Transmembrane</keyword>
<accession>A0A1H8G7V5</accession>
<keyword evidence="7" id="KW-0547">Nucleotide-binding</keyword>
<keyword evidence="16" id="KW-1185">Reference proteome</keyword>
<organism evidence="15 16">
    <name type="scientific">Lihuaxuella thermophila</name>
    <dbReference type="NCBI Taxonomy" id="1173111"/>
    <lineage>
        <taxon>Bacteria</taxon>
        <taxon>Bacillati</taxon>
        <taxon>Bacillota</taxon>
        <taxon>Bacilli</taxon>
        <taxon>Bacillales</taxon>
        <taxon>Thermoactinomycetaceae</taxon>
        <taxon>Lihuaxuella</taxon>
    </lineage>
</organism>
<dbReference type="Gene3D" id="1.10.287.130">
    <property type="match status" value="1"/>
</dbReference>
<evidence type="ECO:0000256" key="1">
    <source>
        <dbReference type="ARBA" id="ARBA00000085"/>
    </source>
</evidence>
<dbReference type="Gene3D" id="3.30.565.10">
    <property type="entry name" value="Histidine kinase-like ATPase, C-terminal domain"/>
    <property type="match status" value="1"/>
</dbReference>
<dbReference type="InterPro" id="IPR036890">
    <property type="entry name" value="HATPase_C_sf"/>
</dbReference>
<evidence type="ECO:0000256" key="8">
    <source>
        <dbReference type="ARBA" id="ARBA00022777"/>
    </source>
</evidence>
<evidence type="ECO:0000256" key="9">
    <source>
        <dbReference type="ARBA" id="ARBA00022840"/>
    </source>
</evidence>
<evidence type="ECO:0000259" key="13">
    <source>
        <dbReference type="PROSITE" id="PS50109"/>
    </source>
</evidence>
<dbReference type="SUPFAM" id="SSF47384">
    <property type="entry name" value="Homodimeric domain of signal transducing histidine kinase"/>
    <property type="match status" value="1"/>
</dbReference>
<dbReference type="InterPro" id="IPR003660">
    <property type="entry name" value="HAMP_dom"/>
</dbReference>
<dbReference type="PROSITE" id="PS50885">
    <property type="entry name" value="HAMP"/>
    <property type="match status" value="1"/>
</dbReference>
<evidence type="ECO:0000256" key="3">
    <source>
        <dbReference type="ARBA" id="ARBA00012438"/>
    </source>
</evidence>
<keyword evidence="9" id="KW-0067">ATP-binding</keyword>
<evidence type="ECO:0000259" key="14">
    <source>
        <dbReference type="PROSITE" id="PS50885"/>
    </source>
</evidence>
<dbReference type="GO" id="GO:0000155">
    <property type="term" value="F:phosphorelay sensor kinase activity"/>
    <property type="evidence" value="ECO:0007669"/>
    <property type="project" value="InterPro"/>
</dbReference>
<keyword evidence="8" id="KW-0418">Kinase</keyword>
<feature type="domain" description="Histidine kinase" evidence="13">
    <location>
        <begin position="276"/>
        <end position="493"/>
    </location>
</feature>
<dbReference type="FunFam" id="3.30.565.10:FF:000006">
    <property type="entry name" value="Sensor histidine kinase WalK"/>
    <property type="match status" value="1"/>
</dbReference>
<keyword evidence="5" id="KW-0597">Phosphoprotein</keyword>
<dbReference type="Gene3D" id="6.10.340.10">
    <property type="match status" value="1"/>
</dbReference>
<dbReference type="STRING" id="1173111.SAMN05444955_11092"/>
<evidence type="ECO:0000313" key="16">
    <source>
        <dbReference type="Proteomes" id="UP000199695"/>
    </source>
</evidence>
<dbReference type="InterPro" id="IPR003661">
    <property type="entry name" value="HisK_dim/P_dom"/>
</dbReference>
<dbReference type="GO" id="GO:0005524">
    <property type="term" value="F:ATP binding"/>
    <property type="evidence" value="ECO:0007669"/>
    <property type="project" value="UniProtKB-KW"/>
</dbReference>
<dbReference type="SMART" id="SM00304">
    <property type="entry name" value="HAMP"/>
    <property type="match status" value="1"/>
</dbReference>
<dbReference type="PRINTS" id="PR00344">
    <property type="entry name" value="BCTRLSENSOR"/>
</dbReference>
<dbReference type="PROSITE" id="PS50109">
    <property type="entry name" value="HIS_KIN"/>
    <property type="match status" value="1"/>
</dbReference>
<evidence type="ECO:0000256" key="5">
    <source>
        <dbReference type="ARBA" id="ARBA00022553"/>
    </source>
</evidence>
<keyword evidence="6" id="KW-0808">Transferase</keyword>
<dbReference type="InterPro" id="IPR004358">
    <property type="entry name" value="Sig_transdc_His_kin-like_C"/>
</dbReference>
<keyword evidence="10" id="KW-0902">Two-component regulatory system</keyword>
<evidence type="ECO:0000256" key="10">
    <source>
        <dbReference type="ARBA" id="ARBA00023012"/>
    </source>
</evidence>
<gene>
    <name evidence="15" type="ORF">SAMN05444955_11092</name>
</gene>
<dbReference type="PANTHER" id="PTHR45453:SF1">
    <property type="entry name" value="PHOSPHATE REGULON SENSOR PROTEIN PHOR"/>
    <property type="match status" value="1"/>
</dbReference>
<evidence type="ECO:0000256" key="2">
    <source>
        <dbReference type="ARBA" id="ARBA00004651"/>
    </source>
</evidence>
<name>A0A1H8G7V5_9BACL</name>
<comment type="subcellular location">
    <subcellularLocation>
        <location evidence="2">Cell membrane</location>
        <topology evidence="2">Multi-pass membrane protein</topology>
    </subcellularLocation>
</comment>
<proteinExistence type="predicted"/>
<dbReference type="Pfam" id="PF00512">
    <property type="entry name" value="HisKA"/>
    <property type="match status" value="1"/>
</dbReference>
<dbReference type="SMART" id="SM00387">
    <property type="entry name" value="HATPase_c"/>
    <property type="match status" value="1"/>
</dbReference>
<dbReference type="OrthoDB" id="335833at2"/>
<dbReference type="EC" id="2.7.13.3" evidence="3"/>
<dbReference type="AlphaFoldDB" id="A0A1H8G7V5"/>
<sequence>MDSNRLGSWLQIFRKINRSDDQKMFSFQAWFIYIWTPALLVLPLITIIVVKFFISPENLPGGSGQEPQDQMQINRVKEEILSNPDRWSDEAWQRSLDSRLQTFQMQVQLLDRSNAIIFSRVTDTRGSSAGMERKEEYTYITSPVVIHRIYKGEEYIGAALFYPNPIVGGQTKKLSNILYSVGDLVIPVSGLGILATLLLIQSWFVKRYVITPLTRLEQASKVVSHKDFDFELSPVKTPVREITELMNAFALMKTTLQRTLKREAQIEQERKIFISSIIHDLRTPLFSIRGYLEGLQQGIAQTPEMVKKYISVSLDKCRILERLISDLFLYAKLDYLEDEPNYQHIRFIEFLTSLTDSFEHTLKQKHMSVKREFPEDSFTMKADPYLLHRAIGNIIDNAIHHSPEHSTITLSCTRSGREVTIQITNEGPGIPPEHLHHIFKPLYRIEQSRSRRTGGAGLGLAITKHIIEKHRGEITAANTVNGTRFTIHLPVCEN</sequence>
<evidence type="ECO:0000256" key="11">
    <source>
        <dbReference type="ARBA" id="ARBA00023136"/>
    </source>
</evidence>
<dbReference type="GO" id="GO:0005886">
    <property type="term" value="C:plasma membrane"/>
    <property type="evidence" value="ECO:0007669"/>
    <property type="project" value="UniProtKB-SubCell"/>
</dbReference>
<protein>
    <recommendedName>
        <fullName evidence="3">histidine kinase</fullName>
        <ecNumber evidence="3">2.7.13.3</ecNumber>
    </recommendedName>
</protein>
<evidence type="ECO:0000256" key="4">
    <source>
        <dbReference type="ARBA" id="ARBA00022475"/>
    </source>
</evidence>
<keyword evidence="12" id="KW-1133">Transmembrane helix</keyword>
<dbReference type="InterPro" id="IPR036097">
    <property type="entry name" value="HisK_dim/P_sf"/>
</dbReference>
<dbReference type="InterPro" id="IPR003594">
    <property type="entry name" value="HATPase_dom"/>
</dbReference>
<dbReference type="GO" id="GO:0004721">
    <property type="term" value="F:phosphoprotein phosphatase activity"/>
    <property type="evidence" value="ECO:0007669"/>
    <property type="project" value="TreeGrafter"/>
</dbReference>
<dbReference type="Proteomes" id="UP000199695">
    <property type="component" value="Unassembled WGS sequence"/>
</dbReference>